<comment type="caution">
    <text evidence="1">The sequence shown here is derived from an EMBL/GenBank/DDBJ whole genome shotgun (WGS) entry which is preliminary data.</text>
</comment>
<reference evidence="1 2" key="1">
    <citation type="journal article" date="2019" name="Commun. Biol.">
        <title>The bagworm genome reveals a unique fibroin gene that provides high tensile strength.</title>
        <authorList>
            <person name="Kono N."/>
            <person name="Nakamura H."/>
            <person name="Ohtoshi R."/>
            <person name="Tomita M."/>
            <person name="Numata K."/>
            <person name="Arakawa K."/>
        </authorList>
    </citation>
    <scope>NUCLEOTIDE SEQUENCE [LARGE SCALE GENOMIC DNA]</scope>
</reference>
<dbReference type="AlphaFoldDB" id="A0A4C1VPW7"/>
<name>A0A4C1VPW7_EUMVA</name>
<evidence type="ECO:0000313" key="2">
    <source>
        <dbReference type="Proteomes" id="UP000299102"/>
    </source>
</evidence>
<sequence length="118" mass="13207">MVSLRGWYKKIFSDASGSGELDLWRASAPGMSNDCNPLVCCARGRPIIVEWERRKAFGGPLSFECTLNLSPRIGPVWTVQDPRPLGQKQSLTLKFKSSTKDYRRSRLGNGVTKTCQRS</sequence>
<accession>A0A4C1VPW7</accession>
<protein>
    <submittedName>
        <fullName evidence="1">Uncharacterized protein</fullName>
    </submittedName>
</protein>
<keyword evidence="2" id="KW-1185">Reference proteome</keyword>
<dbReference type="EMBL" id="BGZK01000394">
    <property type="protein sequence ID" value="GBP41168.1"/>
    <property type="molecule type" value="Genomic_DNA"/>
</dbReference>
<gene>
    <name evidence="1" type="ORF">EVAR_31293_1</name>
</gene>
<organism evidence="1 2">
    <name type="scientific">Eumeta variegata</name>
    <name type="common">Bagworm moth</name>
    <name type="synonym">Eumeta japonica</name>
    <dbReference type="NCBI Taxonomy" id="151549"/>
    <lineage>
        <taxon>Eukaryota</taxon>
        <taxon>Metazoa</taxon>
        <taxon>Ecdysozoa</taxon>
        <taxon>Arthropoda</taxon>
        <taxon>Hexapoda</taxon>
        <taxon>Insecta</taxon>
        <taxon>Pterygota</taxon>
        <taxon>Neoptera</taxon>
        <taxon>Endopterygota</taxon>
        <taxon>Lepidoptera</taxon>
        <taxon>Glossata</taxon>
        <taxon>Ditrysia</taxon>
        <taxon>Tineoidea</taxon>
        <taxon>Psychidae</taxon>
        <taxon>Oiketicinae</taxon>
        <taxon>Eumeta</taxon>
    </lineage>
</organism>
<dbReference type="Proteomes" id="UP000299102">
    <property type="component" value="Unassembled WGS sequence"/>
</dbReference>
<evidence type="ECO:0000313" key="1">
    <source>
        <dbReference type="EMBL" id="GBP41168.1"/>
    </source>
</evidence>
<proteinExistence type="predicted"/>